<dbReference type="Pfam" id="PF00512">
    <property type="entry name" value="HisKA"/>
    <property type="match status" value="1"/>
</dbReference>
<evidence type="ECO:0000256" key="3">
    <source>
        <dbReference type="ARBA" id="ARBA00012438"/>
    </source>
</evidence>
<evidence type="ECO:0000259" key="14">
    <source>
        <dbReference type="PROSITE" id="PS50109"/>
    </source>
</evidence>
<dbReference type="SMART" id="SM00388">
    <property type="entry name" value="HisKA"/>
    <property type="match status" value="1"/>
</dbReference>
<feature type="region of interest" description="Disordered" evidence="12">
    <location>
        <begin position="322"/>
        <end position="378"/>
    </location>
</feature>
<evidence type="ECO:0000256" key="4">
    <source>
        <dbReference type="ARBA" id="ARBA00022553"/>
    </source>
</evidence>
<keyword evidence="6 13" id="KW-0812">Transmembrane</keyword>
<dbReference type="Gene3D" id="6.10.340.10">
    <property type="match status" value="1"/>
</dbReference>
<evidence type="ECO:0000256" key="5">
    <source>
        <dbReference type="ARBA" id="ARBA00022679"/>
    </source>
</evidence>
<evidence type="ECO:0000256" key="12">
    <source>
        <dbReference type="SAM" id="MobiDB-lite"/>
    </source>
</evidence>
<evidence type="ECO:0000256" key="7">
    <source>
        <dbReference type="ARBA" id="ARBA00022777"/>
    </source>
</evidence>
<dbReference type="InterPro" id="IPR003594">
    <property type="entry name" value="HATPase_dom"/>
</dbReference>
<dbReference type="EMBL" id="NBWZ01000001">
    <property type="protein sequence ID" value="RFA10544.1"/>
    <property type="molecule type" value="Genomic_DNA"/>
</dbReference>
<keyword evidence="4" id="KW-0597">Phosphoprotein</keyword>
<feature type="transmembrane region" description="Helical" evidence="13">
    <location>
        <begin position="143"/>
        <end position="167"/>
    </location>
</feature>
<dbReference type="InterPro" id="IPR036097">
    <property type="entry name" value="HisK_dim/P_sf"/>
</dbReference>
<feature type="compositionally biased region" description="Pro residues" evidence="12">
    <location>
        <begin position="508"/>
        <end position="529"/>
    </location>
</feature>
<evidence type="ECO:0000259" key="15">
    <source>
        <dbReference type="PROSITE" id="PS50885"/>
    </source>
</evidence>
<dbReference type="Gene3D" id="1.10.287.130">
    <property type="match status" value="1"/>
</dbReference>
<dbReference type="Pfam" id="PF02518">
    <property type="entry name" value="HATPase_c"/>
    <property type="match status" value="1"/>
</dbReference>
<dbReference type="SUPFAM" id="SSF55874">
    <property type="entry name" value="ATPase domain of HSP90 chaperone/DNA topoisomerase II/histidine kinase"/>
    <property type="match status" value="1"/>
</dbReference>
<evidence type="ECO:0000256" key="10">
    <source>
        <dbReference type="ARBA" id="ARBA00023136"/>
    </source>
</evidence>
<dbReference type="PRINTS" id="PR00344">
    <property type="entry name" value="BCTRLSENSOR"/>
</dbReference>
<evidence type="ECO:0000256" key="1">
    <source>
        <dbReference type="ARBA" id="ARBA00000085"/>
    </source>
</evidence>
<evidence type="ECO:0000256" key="8">
    <source>
        <dbReference type="ARBA" id="ARBA00022989"/>
    </source>
</evidence>
<dbReference type="InterPro" id="IPR005467">
    <property type="entry name" value="His_kinase_dom"/>
</dbReference>
<dbReference type="InterPro" id="IPR003660">
    <property type="entry name" value="HAMP_dom"/>
</dbReference>
<comment type="subcellular location">
    <subcellularLocation>
        <location evidence="2">Cell membrane</location>
    </subcellularLocation>
</comment>
<evidence type="ECO:0000313" key="16">
    <source>
        <dbReference type="EMBL" id="RFA10544.1"/>
    </source>
</evidence>
<dbReference type="EC" id="2.7.13.3" evidence="3"/>
<evidence type="ECO:0000256" key="9">
    <source>
        <dbReference type="ARBA" id="ARBA00023012"/>
    </source>
</evidence>
<feature type="coiled-coil region" evidence="11">
    <location>
        <begin position="251"/>
        <end position="278"/>
    </location>
</feature>
<proteinExistence type="predicted"/>
<dbReference type="Proteomes" id="UP000256486">
    <property type="component" value="Unassembled WGS sequence"/>
</dbReference>
<dbReference type="CDD" id="cd00082">
    <property type="entry name" value="HisKA"/>
    <property type="match status" value="1"/>
</dbReference>
<keyword evidence="9" id="KW-0902">Two-component regulatory system</keyword>
<evidence type="ECO:0000256" key="6">
    <source>
        <dbReference type="ARBA" id="ARBA00022692"/>
    </source>
</evidence>
<evidence type="ECO:0000256" key="13">
    <source>
        <dbReference type="SAM" id="Phobius"/>
    </source>
</evidence>
<comment type="catalytic activity">
    <reaction evidence="1">
        <text>ATP + protein L-histidine = ADP + protein N-phospho-L-histidine.</text>
        <dbReference type="EC" id="2.7.13.3"/>
    </reaction>
</comment>
<organism evidence="16 17">
    <name type="scientific">Subtercola boreus</name>
    <dbReference type="NCBI Taxonomy" id="120213"/>
    <lineage>
        <taxon>Bacteria</taxon>
        <taxon>Bacillati</taxon>
        <taxon>Actinomycetota</taxon>
        <taxon>Actinomycetes</taxon>
        <taxon>Micrococcales</taxon>
        <taxon>Microbacteriaceae</taxon>
        <taxon>Subtercola</taxon>
    </lineage>
</organism>
<dbReference type="SUPFAM" id="SSF47384">
    <property type="entry name" value="Homodimeric domain of signal transducing histidine kinase"/>
    <property type="match status" value="1"/>
</dbReference>
<accession>A0A3E0VKN3</accession>
<dbReference type="GO" id="GO:0000155">
    <property type="term" value="F:phosphorelay sensor kinase activity"/>
    <property type="evidence" value="ECO:0007669"/>
    <property type="project" value="InterPro"/>
</dbReference>
<dbReference type="Gene3D" id="3.30.565.10">
    <property type="entry name" value="Histidine kinase-like ATPase, C-terminal domain"/>
    <property type="match status" value="1"/>
</dbReference>
<keyword evidence="7" id="KW-0418">Kinase</keyword>
<feature type="region of interest" description="Disordered" evidence="12">
    <location>
        <begin position="497"/>
        <end position="529"/>
    </location>
</feature>
<feature type="domain" description="HAMP" evidence="15">
    <location>
        <begin position="164"/>
        <end position="217"/>
    </location>
</feature>
<dbReference type="InterPro" id="IPR003661">
    <property type="entry name" value="HisK_dim/P_dom"/>
</dbReference>
<dbReference type="PROSITE" id="PS50885">
    <property type="entry name" value="HAMP"/>
    <property type="match status" value="1"/>
</dbReference>
<keyword evidence="8 13" id="KW-1133">Transmembrane helix</keyword>
<comment type="caution">
    <text evidence="16">The sequence shown here is derived from an EMBL/GenBank/DDBJ whole genome shotgun (WGS) entry which is preliminary data.</text>
</comment>
<dbReference type="InterPro" id="IPR050428">
    <property type="entry name" value="TCS_sensor_his_kinase"/>
</dbReference>
<dbReference type="PANTHER" id="PTHR45436">
    <property type="entry name" value="SENSOR HISTIDINE KINASE YKOH"/>
    <property type="match status" value="1"/>
</dbReference>
<feature type="compositionally biased region" description="Pro residues" evidence="12">
    <location>
        <begin position="345"/>
        <end position="373"/>
    </location>
</feature>
<sequence>MRLTVGTLVIAGVFFAGTAVVVHRQVDSILRSSSVMLLEGDLAQYQQEIADGRSSNLDTPAQGQLVAVIDPVGRVMQSSLPAELEPQLSALAAAGTAVQDVRTPAARYLVLARQVSSSDGVWSVVTARNEAASSLSLDNLTRALAWGLVILTLLFGVGSWLLASAALRPVSAMRRTAERLTGSASVELLPVGPAHDELFYLASTLNDLITQLRASADREKQLVSDASHELRTPLAILQTQLELAHLSTGDADALLGEIESAERTVQRLSALAASLLELTRIEGMTAQETTTFDDLAEELADAIDRARLISIGSEIVVDYEVLPDGTDGGGERESAAETVTGPSPSASPWPPPSLSPPTVPPATSTPPATPMPPAGRSRNEVFDLSGRSFGRVADNLLGNAIVAVNEAAGPGTGSVRATLARTADGIRLEISDTGPGMSPDFIPLAFDRFAREDESRGGTRPGSRGAGLGLSIVLALVASAGGTVTMTNRRPRGLSAVVTLPASRDPAHPPAPAAAPSPPPPPPSQDQNA</sequence>
<protein>
    <recommendedName>
        <fullName evidence="3">histidine kinase</fullName>
        <ecNumber evidence="3">2.7.13.3</ecNumber>
    </recommendedName>
</protein>
<dbReference type="InterPro" id="IPR004358">
    <property type="entry name" value="Sig_transdc_His_kin-like_C"/>
</dbReference>
<evidence type="ECO:0000313" key="17">
    <source>
        <dbReference type="Proteomes" id="UP000256486"/>
    </source>
</evidence>
<keyword evidence="17" id="KW-1185">Reference proteome</keyword>
<evidence type="ECO:0000256" key="2">
    <source>
        <dbReference type="ARBA" id="ARBA00004236"/>
    </source>
</evidence>
<dbReference type="GO" id="GO:0005886">
    <property type="term" value="C:plasma membrane"/>
    <property type="evidence" value="ECO:0007669"/>
    <property type="project" value="UniProtKB-SubCell"/>
</dbReference>
<keyword evidence="11" id="KW-0175">Coiled coil</keyword>
<dbReference type="PANTHER" id="PTHR45436:SF5">
    <property type="entry name" value="SENSOR HISTIDINE KINASE TRCS"/>
    <property type="match status" value="1"/>
</dbReference>
<keyword evidence="5" id="KW-0808">Transferase</keyword>
<dbReference type="InterPro" id="IPR036890">
    <property type="entry name" value="HATPase_C_sf"/>
</dbReference>
<gene>
    <name evidence="16" type="ORF">B7R54_16025</name>
</gene>
<dbReference type="AlphaFoldDB" id="A0A3E0VKN3"/>
<name>A0A3E0VKN3_9MICO</name>
<feature type="domain" description="Histidine kinase" evidence="14">
    <location>
        <begin position="225"/>
        <end position="504"/>
    </location>
</feature>
<reference evidence="16 17" key="1">
    <citation type="submission" date="2017-04" db="EMBL/GenBank/DDBJ databases">
        <title>Comparative genome analysis of Subtercola boreus.</title>
        <authorList>
            <person name="Cho Y.-J."/>
            <person name="Cho A."/>
            <person name="Kim O.-S."/>
            <person name="Lee J.-I."/>
        </authorList>
    </citation>
    <scope>NUCLEOTIDE SEQUENCE [LARGE SCALE GENOMIC DNA]</scope>
    <source>
        <strain evidence="16 17">K300</strain>
    </source>
</reference>
<evidence type="ECO:0000256" key="11">
    <source>
        <dbReference type="SAM" id="Coils"/>
    </source>
</evidence>
<dbReference type="SMART" id="SM00387">
    <property type="entry name" value="HATPase_c"/>
    <property type="match status" value="1"/>
</dbReference>
<dbReference type="PROSITE" id="PS50109">
    <property type="entry name" value="HIS_KIN"/>
    <property type="match status" value="1"/>
</dbReference>
<keyword evidence="10 13" id="KW-0472">Membrane</keyword>